<proteinExistence type="predicted"/>
<dbReference type="InterPro" id="IPR010642">
    <property type="entry name" value="Invasion_prot_B"/>
</dbReference>
<protein>
    <submittedName>
        <fullName evidence="2">Invasion associated locus B family protein</fullName>
    </submittedName>
</protein>
<sequence length="207" mass="22838">MRNLLLSSAILCAFAVNITPLFAQDKTNQPTTHSNNTAAPAPITINQQVGSWQLHCAYPNKEEQKQQKTTSQGCIAQQSLMIKGKDNTQTPIASLLLEKVKDNQNPTKANPFRLTIVTPLGFSLQQPITLAIDHGNQTQLPWVTCTTNGCIASEMIDNKLQTSLEANKMAHLIIHRVNKTTVTINFNIEDLHTVLTSMNDLINKKAP</sequence>
<dbReference type="RefSeq" id="WP_281461465.1">
    <property type="nucleotide sequence ID" value="NZ_JASBAN010000001.1"/>
</dbReference>
<name>A0ABT6Q4F2_9PROT</name>
<dbReference type="EMBL" id="JASBAN010000001">
    <property type="protein sequence ID" value="MDI2111776.1"/>
    <property type="molecule type" value="Genomic_DNA"/>
</dbReference>
<organism evidence="2 3">
    <name type="scientific">Commensalibacter nepenthis</name>
    <dbReference type="NCBI Taxonomy" id="3043872"/>
    <lineage>
        <taxon>Bacteria</taxon>
        <taxon>Pseudomonadati</taxon>
        <taxon>Pseudomonadota</taxon>
        <taxon>Alphaproteobacteria</taxon>
        <taxon>Acetobacterales</taxon>
        <taxon>Acetobacteraceae</taxon>
    </lineage>
</organism>
<accession>A0ABT6Q4F2</accession>
<feature type="chain" id="PRO_5045093748" evidence="1">
    <location>
        <begin position="24"/>
        <end position="207"/>
    </location>
</feature>
<dbReference type="InterPro" id="IPR038696">
    <property type="entry name" value="IalB_sf"/>
</dbReference>
<gene>
    <name evidence="2" type="ORF">QJV33_00470</name>
</gene>
<keyword evidence="1" id="KW-0732">Signal</keyword>
<comment type="caution">
    <text evidence="2">The sequence shown here is derived from an EMBL/GenBank/DDBJ whole genome shotgun (WGS) entry which is preliminary data.</text>
</comment>
<dbReference type="Gene3D" id="2.60.40.1880">
    <property type="entry name" value="Invasion associated locus B (IalB) protein"/>
    <property type="match status" value="1"/>
</dbReference>
<evidence type="ECO:0000256" key="1">
    <source>
        <dbReference type="SAM" id="SignalP"/>
    </source>
</evidence>
<dbReference type="Pfam" id="PF06776">
    <property type="entry name" value="IalB"/>
    <property type="match status" value="1"/>
</dbReference>
<dbReference type="Proteomes" id="UP001431775">
    <property type="component" value="Unassembled WGS sequence"/>
</dbReference>
<evidence type="ECO:0000313" key="2">
    <source>
        <dbReference type="EMBL" id="MDI2111776.1"/>
    </source>
</evidence>
<feature type="signal peptide" evidence="1">
    <location>
        <begin position="1"/>
        <end position="23"/>
    </location>
</feature>
<keyword evidence="3" id="KW-1185">Reference proteome</keyword>
<reference evidence="2" key="1">
    <citation type="submission" date="2023-05" db="EMBL/GenBank/DDBJ databases">
        <title>Whole genome sequence of Commensalibacter sp.</title>
        <authorList>
            <person name="Charoenyingcharoen P."/>
            <person name="Yukphan P."/>
        </authorList>
    </citation>
    <scope>NUCLEOTIDE SEQUENCE</scope>
    <source>
        <strain evidence="2">TBRC 10068</strain>
    </source>
</reference>
<evidence type="ECO:0000313" key="3">
    <source>
        <dbReference type="Proteomes" id="UP001431775"/>
    </source>
</evidence>